<dbReference type="WBParaSite" id="JU765_v2.g12112.t1">
    <property type="protein sequence ID" value="JU765_v2.g12112.t1"/>
    <property type="gene ID" value="JU765_v2.g12112"/>
</dbReference>
<name>A0AC34Q1M4_9BILA</name>
<evidence type="ECO:0000313" key="2">
    <source>
        <dbReference type="WBParaSite" id="JU765_v2.g12112.t1"/>
    </source>
</evidence>
<protein>
    <submittedName>
        <fullName evidence="2">CCR4-NOT transcription complex subunit 1</fullName>
    </submittedName>
</protein>
<proteinExistence type="predicted"/>
<evidence type="ECO:0000313" key="1">
    <source>
        <dbReference type="Proteomes" id="UP000887576"/>
    </source>
</evidence>
<accession>A0AC34Q1M4</accession>
<dbReference type="Proteomes" id="UP000887576">
    <property type="component" value="Unplaced"/>
</dbReference>
<reference evidence="2" key="1">
    <citation type="submission" date="2022-11" db="UniProtKB">
        <authorList>
            <consortium name="WormBaseParasite"/>
        </authorList>
    </citation>
    <scope>IDENTIFICATION</scope>
</reference>
<sequence length="2127" mass="241782">MAGSTGRIFKANFHAVLSEHGRSFTDSVERCVNLILTAAENNADVIDSNFAADLIIAILAHNRAEFISDVYDENFWLPSDDEILAAQLHSSVFIAALLQINPKINAGEILSYFKNSSAFIVRDKAGVYFVTKCIAQLCSPNYFPVDELHQLWPSNKIGELSWIGQLLLNPDLLCLGDFAVHRLNTSCLKVPPDETNKEIRNWVSLDLQNVLLDLANDYEKLVVDIIAKKHDHLVGHDSRPLVPATHCPELLILGCIQLAKPLNTFRSLLLRQLVVQLMLIQTNAVPVLNALWTTDVFAVGNEVQQIVVDALALFYKLGPEDAAPMRLTRILEVAHELKPNGLGELFNVNQFDFAIDLACLAARRDFLKLDKFLEDKLTEHSELFAQHLVQYIRQRYPGIPGQGLSTDTVETMHKALYLKAAYSPAIDIELNRLTAYMRQLTTKPFEPQFVSRTPNMYGNQAPTPNLFLYGRNGDASPGHLAGNGSMTTPLYGANQRPMGTSTPTYSYTPNMDIRNSMSDSLYRGTMTTAPPPGWGSGWSQRSTPVPGNTPMDFRPSFVQSGSLVQNQSMASFMSADSQSQDQVFSDDIQDEANSFFQRMFTDSNQLPVSEFIRQMAAFRNSNNQREKDVLNCVIKNLFDEFKFFNEYPEYELKTTAEIYGGFINEGIVQNLEFATAVRRVIEAVHSRPESQLFTFGIVALEACKSVLHRYPKVCIMMRENDSFVRFPQSLKEYVIAGCEGRLPPDNSAYQTVAAVVQETMTRTDSIKGAMITVANMDILEKGTEQDGKTIVFNDESVVEEVSFMFNNLSTSNLQQKIEDMQRLLDSQEDNFRQWFAQYLVMKRVTLEQNFHTLYDAFLRGIDDEKLYDYVKQETLRNIKILLKSDKKHAASNFTDRQLLKNLGHWLGLITIARNRPIGLDELNLRDLLLEAFYKGQQELLFVIPFITKVVISSKASIAFTPASAWIGLILRVLAEIHRQSDLKLNLKFEIEVLCKELHVTLESLGDDSCMLQDTERITRMTQQLSEVEMLTRPDMQPQMPEMMPGVFDPTGRTSALHTSLYNQQATPDIEATPSTSYQPPSGSQALSVPSFYYTDVNVHEGVEHMVQISSQFSLCQMIPSLAAQLRSVVAQAVRENISGLVERSVSVALSLTTDIIMKDFAFISNEQQFRRAYLQMMRSMTAAITMITTREPLASTIAQYVRQVVTQHAQAYIHGPDYGRMLEEVVVGVLEQNIEFTSCYVVKMACEKAAIEIEKRMDENFKRKAEIDMEIYSVPPDVQAIIDRMPPDLRPRNRNLTDPELQVYDLFTNQICGFKPSVIEDLFCDFVRPRGDIYPVVIADPENLNKYLTAFAKTSITNFVNRNVVPNTDLYNCCVDMRQALMDFVYHGTYQYLFPMVDRLTENFLASYLGTQDARLQVAASLDRTMLTYGDLFVAIVNKIMSHVDRIEIVRMITRFVVSTIKERQFLNPDAHEILIRHRYVNLTIYDQLMCRYVENMDPIMISFVQKMFRILQSNETRRSSLSAYLPTTIDQLKSIIRSHSKKDSREFGLSNLTSASANIAPYESRMPVGPAAAYAMETRQDATFSDDLLGYREPMAPPSDYQSKAEVILREWMTIYYSNETSVRAGHGYNIVVGLIQNHGIPITEESILKFFKTCLDLCLDVSYRLLRDNNNSLGARQRCYHTLDAFTKIICILIKSGDQITGSGKIALLHKCLESFNNSLVHDHEYRRSEFSGFPFYRILHIMLVELCTGPTAMREHKWNVLEAVGHAMYYIQPRRAPAFAYHWLDIVGHRQFISLLLADPNAPPLTRAIYTQLIVALLKFLAPSLRNVKMSKAVQDLYKGTLRVMLVILHDFPELLCEYYFILCDVIPPNCVQLRNLVLSAYPRNMRLPDPFGQTFEQIEILPEMDQMPKIPFEMFNLIPDDVRTQLDAYLTSRNCVTFLSDLANNLETSQNGVKYNIPVLNAIVSYVGVRAIQQIKEAQQPISISTISHSAYMDVYQSLAISFCTQGRYLLFNALANQLRYPNAQTHYFACTLLYLFSESKDDQIKEQITRVLFERLVSMRPHPWGLLITFIELIRNEHYNFWQYEFVHCAPEIERLFASVAGSCNVNLPTKFGSVDNAPGSI</sequence>
<organism evidence="1 2">
    <name type="scientific">Panagrolaimus sp. JU765</name>
    <dbReference type="NCBI Taxonomy" id="591449"/>
    <lineage>
        <taxon>Eukaryota</taxon>
        <taxon>Metazoa</taxon>
        <taxon>Ecdysozoa</taxon>
        <taxon>Nematoda</taxon>
        <taxon>Chromadorea</taxon>
        <taxon>Rhabditida</taxon>
        <taxon>Tylenchina</taxon>
        <taxon>Panagrolaimomorpha</taxon>
        <taxon>Panagrolaimoidea</taxon>
        <taxon>Panagrolaimidae</taxon>
        <taxon>Panagrolaimus</taxon>
    </lineage>
</organism>